<sequence>MVKSGPDILPAGDWFGKKIGLLGGSFNPAHEAHLEISLTALNRLGLDAVWWLVSPQNPLKSSIGMAAFQDRMDSARAMARQRNIHVTGLEDGLKTTYTAQTLARLVDLLPDSRFVWLMGADNLAQFSAWKDWEKIANTVVFAIFDRPGYSEAALTSAAARHFGDHQIPDSRAPELVSHNPPAWTFIRETKNPLSSTEIRRKNFNNQEVKDKSA</sequence>
<dbReference type="InterPro" id="IPR014729">
    <property type="entry name" value="Rossmann-like_a/b/a_fold"/>
</dbReference>
<dbReference type="GO" id="GO:0009435">
    <property type="term" value="P:NAD+ biosynthetic process"/>
    <property type="evidence" value="ECO:0007669"/>
    <property type="project" value="UniProtKB-UniPathway"/>
</dbReference>
<dbReference type="NCBIfam" id="TIGR00482">
    <property type="entry name" value="nicotinate (nicotinamide) nucleotide adenylyltransferase"/>
    <property type="match status" value="1"/>
</dbReference>
<dbReference type="GO" id="GO:0004515">
    <property type="term" value="F:nicotinate-nucleotide adenylyltransferase activity"/>
    <property type="evidence" value="ECO:0007669"/>
    <property type="project" value="UniProtKB-EC"/>
</dbReference>
<dbReference type="HAMAP" id="MF_00244">
    <property type="entry name" value="NaMN_adenylyltr"/>
    <property type="match status" value="1"/>
</dbReference>
<dbReference type="UniPathway" id="UPA00253"/>
<evidence type="ECO:0000256" key="2">
    <source>
        <dbReference type="ARBA" id="ARBA00022642"/>
    </source>
</evidence>
<evidence type="ECO:0000256" key="4">
    <source>
        <dbReference type="ARBA" id="ARBA00022695"/>
    </source>
</evidence>
<gene>
    <name evidence="9" type="ORF">MNBD_ALPHA02-2009</name>
</gene>
<keyword evidence="6" id="KW-0067">ATP-binding</keyword>
<dbReference type="Pfam" id="PF01467">
    <property type="entry name" value="CTP_transf_like"/>
    <property type="match status" value="1"/>
</dbReference>
<dbReference type="EC" id="2.7.7.18" evidence="9"/>
<dbReference type="PANTHER" id="PTHR39321">
    <property type="entry name" value="NICOTINATE-NUCLEOTIDE ADENYLYLTRANSFERASE-RELATED"/>
    <property type="match status" value="1"/>
</dbReference>
<protein>
    <submittedName>
        <fullName evidence="9">Nicotinate-nucleotide adenylyltransferase</fullName>
        <ecNumber evidence="9">2.7.7.18</ecNumber>
    </submittedName>
</protein>
<keyword evidence="4 9" id="KW-0548">Nucleotidyltransferase</keyword>
<reference evidence="9" key="1">
    <citation type="submission" date="2018-06" db="EMBL/GenBank/DDBJ databases">
        <authorList>
            <person name="Zhirakovskaya E."/>
        </authorList>
    </citation>
    <scope>NUCLEOTIDE SEQUENCE</scope>
</reference>
<evidence type="ECO:0000256" key="7">
    <source>
        <dbReference type="ARBA" id="ARBA00023027"/>
    </source>
</evidence>
<dbReference type="InterPro" id="IPR005248">
    <property type="entry name" value="NadD/NMNAT"/>
</dbReference>
<comment type="pathway">
    <text evidence="1">Cofactor biosynthesis; NAD(+) biosynthesis.</text>
</comment>
<feature type="domain" description="Cytidyltransferase-like" evidence="8">
    <location>
        <begin position="21"/>
        <end position="201"/>
    </location>
</feature>
<dbReference type="GO" id="GO:0005524">
    <property type="term" value="F:ATP binding"/>
    <property type="evidence" value="ECO:0007669"/>
    <property type="project" value="UniProtKB-KW"/>
</dbReference>
<evidence type="ECO:0000256" key="5">
    <source>
        <dbReference type="ARBA" id="ARBA00022741"/>
    </source>
</evidence>
<keyword evidence="3 9" id="KW-0808">Transferase</keyword>
<dbReference type="AlphaFoldDB" id="A0A3B0R119"/>
<proteinExistence type="inferred from homology"/>
<dbReference type="InterPro" id="IPR004821">
    <property type="entry name" value="Cyt_trans-like"/>
</dbReference>
<evidence type="ECO:0000256" key="3">
    <source>
        <dbReference type="ARBA" id="ARBA00022679"/>
    </source>
</evidence>
<dbReference type="NCBIfam" id="NF000843">
    <property type="entry name" value="PRK00071.2-2"/>
    <property type="match status" value="1"/>
</dbReference>
<organism evidence="9">
    <name type="scientific">hydrothermal vent metagenome</name>
    <dbReference type="NCBI Taxonomy" id="652676"/>
    <lineage>
        <taxon>unclassified sequences</taxon>
        <taxon>metagenomes</taxon>
        <taxon>ecological metagenomes</taxon>
    </lineage>
</organism>
<keyword evidence="5" id="KW-0547">Nucleotide-binding</keyword>
<dbReference type="SUPFAM" id="SSF52374">
    <property type="entry name" value="Nucleotidylyl transferase"/>
    <property type="match status" value="1"/>
</dbReference>
<evidence type="ECO:0000256" key="6">
    <source>
        <dbReference type="ARBA" id="ARBA00022840"/>
    </source>
</evidence>
<keyword evidence="7" id="KW-0520">NAD</keyword>
<name>A0A3B0R119_9ZZZZ</name>
<dbReference type="EMBL" id="UOED01000022">
    <property type="protein sequence ID" value="VAV87180.1"/>
    <property type="molecule type" value="Genomic_DNA"/>
</dbReference>
<evidence type="ECO:0000259" key="8">
    <source>
        <dbReference type="Pfam" id="PF01467"/>
    </source>
</evidence>
<dbReference type="CDD" id="cd02165">
    <property type="entry name" value="NMNAT"/>
    <property type="match status" value="1"/>
</dbReference>
<dbReference type="PANTHER" id="PTHR39321:SF3">
    <property type="entry name" value="PHOSPHOPANTETHEINE ADENYLYLTRANSFERASE"/>
    <property type="match status" value="1"/>
</dbReference>
<dbReference type="Gene3D" id="3.40.50.620">
    <property type="entry name" value="HUPs"/>
    <property type="match status" value="1"/>
</dbReference>
<accession>A0A3B0R119</accession>
<evidence type="ECO:0000256" key="1">
    <source>
        <dbReference type="ARBA" id="ARBA00004790"/>
    </source>
</evidence>
<keyword evidence="2" id="KW-0662">Pyridine nucleotide biosynthesis</keyword>
<evidence type="ECO:0000313" key="9">
    <source>
        <dbReference type="EMBL" id="VAV87180.1"/>
    </source>
</evidence>